<evidence type="ECO:0000313" key="10">
    <source>
        <dbReference type="Proteomes" id="UP000178313"/>
    </source>
</evidence>
<dbReference type="Pfam" id="PF11967">
    <property type="entry name" value="RecO_N"/>
    <property type="match status" value="1"/>
</dbReference>
<dbReference type="GO" id="GO:0006302">
    <property type="term" value="P:double-strand break repair"/>
    <property type="evidence" value="ECO:0007669"/>
    <property type="project" value="TreeGrafter"/>
</dbReference>
<dbReference type="InterPro" id="IPR012340">
    <property type="entry name" value="NA-bd_OB-fold"/>
</dbReference>
<comment type="function">
    <text evidence="7">Involved in DNA repair and RecF pathway recombination.</text>
</comment>
<dbReference type="HAMAP" id="MF_00201">
    <property type="entry name" value="RecO"/>
    <property type="match status" value="1"/>
</dbReference>
<dbReference type="InterPro" id="IPR042242">
    <property type="entry name" value="RecO_C"/>
</dbReference>
<gene>
    <name evidence="7" type="primary">recO</name>
    <name evidence="9" type="ORF">A3E46_03060</name>
</gene>
<dbReference type="Gene3D" id="1.20.1440.120">
    <property type="entry name" value="Recombination protein O, C-terminal domain"/>
    <property type="match status" value="1"/>
</dbReference>
<dbReference type="AlphaFoldDB" id="A0A1F8AVN7"/>
<dbReference type="EMBL" id="MGGZ01000046">
    <property type="protein sequence ID" value="OGM55812.1"/>
    <property type="molecule type" value="Genomic_DNA"/>
</dbReference>
<dbReference type="InterPro" id="IPR022572">
    <property type="entry name" value="DNA_rep/recomb_RecO_N"/>
</dbReference>
<dbReference type="Proteomes" id="UP000178313">
    <property type="component" value="Unassembled WGS sequence"/>
</dbReference>
<dbReference type="SUPFAM" id="SSF57863">
    <property type="entry name" value="ArfGap/RecO-like zinc finger"/>
    <property type="match status" value="1"/>
</dbReference>
<dbReference type="PANTHER" id="PTHR33991:SF1">
    <property type="entry name" value="DNA REPAIR PROTEIN RECO"/>
    <property type="match status" value="1"/>
</dbReference>
<feature type="domain" description="DNA replication/recombination mediator RecO N-terminal" evidence="8">
    <location>
        <begin position="5"/>
        <end position="81"/>
    </location>
</feature>
<dbReference type="PANTHER" id="PTHR33991">
    <property type="entry name" value="DNA REPAIR PROTEIN RECO"/>
    <property type="match status" value="1"/>
</dbReference>
<dbReference type="GO" id="GO:0043590">
    <property type="term" value="C:bacterial nucleoid"/>
    <property type="evidence" value="ECO:0007669"/>
    <property type="project" value="TreeGrafter"/>
</dbReference>
<dbReference type="NCBIfam" id="TIGR00613">
    <property type="entry name" value="reco"/>
    <property type="match status" value="1"/>
</dbReference>
<evidence type="ECO:0000256" key="5">
    <source>
        <dbReference type="ARBA" id="ARBA00023204"/>
    </source>
</evidence>
<keyword evidence="4 7" id="KW-0233">DNA recombination</keyword>
<dbReference type="STRING" id="1802513.A3E46_03060"/>
<comment type="caution">
    <text evidence="9">The sequence shown here is derived from an EMBL/GenBank/DDBJ whole genome shotgun (WGS) entry which is preliminary data.</text>
</comment>
<organism evidence="9 10">
    <name type="scientific">Candidatus Woesebacteria bacterium RIFCSPHIGHO2_12_FULL_46_16</name>
    <dbReference type="NCBI Taxonomy" id="1802513"/>
    <lineage>
        <taxon>Bacteria</taxon>
        <taxon>Candidatus Woeseibacteriota</taxon>
    </lineage>
</organism>
<dbReference type="Gene3D" id="2.40.50.140">
    <property type="entry name" value="Nucleic acid-binding proteins"/>
    <property type="match status" value="1"/>
</dbReference>
<evidence type="ECO:0000256" key="1">
    <source>
        <dbReference type="ARBA" id="ARBA00007452"/>
    </source>
</evidence>
<dbReference type="SUPFAM" id="SSF50249">
    <property type="entry name" value="Nucleic acid-binding proteins"/>
    <property type="match status" value="1"/>
</dbReference>
<keyword evidence="3 7" id="KW-0227">DNA damage</keyword>
<name>A0A1F8AVN7_9BACT</name>
<evidence type="ECO:0000256" key="6">
    <source>
        <dbReference type="ARBA" id="ARBA00033409"/>
    </source>
</evidence>
<proteinExistence type="inferred from homology"/>
<evidence type="ECO:0000259" key="8">
    <source>
        <dbReference type="Pfam" id="PF11967"/>
    </source>
</evidence>
<evidence type="ECO:0000256" key="4">
    <source>
        <dbReference type="ARBA" id="ARBA00023172"/>
    </source>
</evidence>
<reference evidence="9 10" key="1">
    <citation type="journal article" date="2016" name="Nat. Commun.">
        <title>Thousands of microbial genomes shed light on interconnected biogeochemical processes in an aquifer system.</title>
        <authorList>
            <person name="Anantharaman K."/>
            <person name="Brown C.T."/>
            <person name="Hug L.A."/>
            <person name="Sharon I."/>
            <person name="Castelle C.J."/>
            <person name="Probst A.J."/>
            <person name="Thomas B.C."/>
            <person name="Singh A."/>
            <person name="Wilkins M.J."/>
            <person name="Karaoz U."/>
            <person name="Brodie E.L."/>
            <person name="Williams K.H."/>
            <person name="Hubbard S.S."/>
            <person name="Banfield J.F."/>
        </authorList>
    </citation>
    <scope>NUCLEOTIDE SEQUENCE [LARGE SCALE GENOMIC DNA]</scope>
</reference>
<dbReference type="InterPro" id="IPR003717">
    <property type="entry name" value="RecO"/>
</dbReference>
<accession>A0A1F8AVN7</accession>
<evidence type="ECO:0000256" key="7">
    <source>
        <dbReference type="HAMAP-Rule" id="MF_00201"/>
    </source>
</evidence>
<dbReference type="GO" id="GO:0006310">
    <property type="term" value="P:DNA recombination"/>
    <property type="evidence" value="ECO:0007669"/>
    <property type="project" value="UniProtKB-UniRule"/>
</dbReference>
<comment type="similarity">
    <text evidence="1 7">Belongs to the RecO family.</text>
</comment>
<evidence type="ECO:0000256" key="3">
    <source>
        <dbReference type="ARBA" id="ARBA00022763"/>
    </source>
</evidence>
<dbReference type="Pfam" id="PF02565">
    <property type="entry name" value="RecO_C"/>
    <property type="match status" value="1"/>
</dbReference>
<dbReference type="InterPro" id="IPR037278">
    <property type="entry name" value="ARFGAP/RecO"/>
</dbReference>
<sequence length="181" mass="21120">MRTRNYSSEGIVLARKNFGEADRILVLYSKHHGRISLLAKGVRRPTSRKRGHLEVFSYIRFQAARGKGMDIMTEAETIDNFSKIRENLKRASLAYYFMEVVGRTTHENETHREVFEYVLESMERLKEEKQLKKFRLGFVRRLVSLLGFWPEGKLLLDPDGFLEGVIERKLVTSRVGKRVLA</sequence>
<keyword evidence="5 7" id="KW-0234">DNA repair</keyword>
<protein>
    <recommendedName>
        <fullName evidence="2 7">DNA repair protein RecO</fullName>
    </recommendedName>
    <alternativeName>
        <fullName evidence="6 7">Recombination protein O</fullName>
    </alternativeName>
</protein>
<evidence type="ECO:0000313" key="9">
    <source>
        <dbReference type="EMBL" id="OGM55812.1"/>
    </source>
</evidence>
<evidence type="ECO:0000256" key="2">
    <source>
        <dbReference type="ARBA" id="ARBA00021310"/>
    </source>
</evidence>